<dbReference type="RefSeq" id="WP_209293994.1">
    <property type="nucleotide sequence ID" value="NZ_JAFIQO010000173.1"/>
</dbReference>
<sequence length="49" mass="5119">MSISNWEESAQSFCHIIGLGLGLTPGGDDFLCGVLAGIIFSNHLSVVIV</sequence>
<dbReference type="EMBL" id="JAFIQO010000173">
    <property type="protein sequence ID" value="MBP0058312.1"/>
    <property type="molecule type" value="Genomic_DNA"/>
</dbReference>
<evidence type="ECO:0000313" key="2">
    <source>
        <dbReference type="Proteomes" id="UP001315001"/>
    </source>
</evidence>
<dbReference type="Proteomes" id="UP001315001">
    <property type="component" value="Unassembled WGS sequence"/>
</dbReference>
<dbReference type="InterPro" id="IPR021530">
    <property type="entry name" value="AllH-like"/>
</dbReference>
<keyword evidence="2" id="KW-1185">Reference proteome</keyword>
<accession>A0ABS3ZN64</accession>
<evidence type="ECO:0000313" key="1">
    <source>
        <dbReference type="EMBL" id="MBP0058312.1"/>
    </source>
</evidence>
<name>A0ABS3ZN64_9FIRM</name>
<organism evidence="1 2">
    <name type="scientific">Anaerobutyricum soehngenii</name>
    <dbReference type="NCBI Taxonomy" id="105843"/>
    <lineage>
        <taxon>Bacteria</taxon>
        <taxon>Bacillati</taxon>
        <taxon>Bacillota</taxon>
        <taxon>Clostridia</taxon>
        <taxon>Lachnospirales</taxon>
        <taxon>Lachnospiraceae</taxon>
        <taxon>Anaerobutyricum</taxon>
    </lineage>
</organism>
<gene>
    <name evidence="1" type="ORF">JYQ75_13100</name>
</gene>
<dbReference type="Pfam" id="PF11392">
    <property type="entry name" value="AllH"/>
    <property type="match status" value="1"/>
</dbReference>
<reference evidence="1 2" key="1">
    <citation type="submission" date="2021-02" db="EMBL/GenBank/DDBJ databases">
        <title>Lactate utilizing bacteria of the human gut.</title>
        <authorList>
            <person name="Sheridan P.O."/>
        </authorList>
    </citation>
    <scope>NUCLEOTIDE SEQUENCE [LARGE SCALE GENOMIC DNA]</scope>
    <source>
        <strain evidence="1 2">HTF-83D</strain>
    </source>
</reference>
<comment type="caution">
    <text evidence="1">The sequence shown here is derived from an EMBL/GenBank/DDBJ whole genome shotgun (WGS) entry which is preliminary data.</text>
</comment>
<protein>
    <submittedName>
        <fullName evidence="1">DUF2877 domain-containing protein</fullName>
    </submittedName>
</protein>
<proteinExistence type="predicted"/>